<dbReference type="AlphaFoldDB" id="A0A8C5FCX9"/>
<feature type="domain" description="P2X purinoreceptor 7 intracellular" evidence="1">
    <location>
        <begin position="147"/>
        <end position="207"/>
    </location>
</feature>
<name>A0A8C5FCX9_GADMO</name>
<dbReference type="PANTHER" id="PTHR36981">
    <property type="entry name" value="ZGC:195170"/>
    <property type="match status" value="1"/>
</dbReference>
<dbReference type="GeneTree" id="ENSGT00990000210183"/>
<evidence type="ECO:0000313" key="2">
    <source>
        <dbReference type="Ensembl" id="ENSGMOP00000027536.1"/>
    </source>
</evidence>
<dbReference type="Ensembl" id="ENSGMOT00000074228.1">
    <property type="protein sequence ID" value="ENSGMOP00000027536.1"/>
    <property type="gene ID" value="ENSGMOG00000033027.1"/>
</dbReference>
<sequence>MVVCVHTPTCHPSNPKRSFSKMCKWLLEDTLDFEFDGRGYRYEPEYTQEELREMEARATEAPEAPAEAVPRIAGNWWCACGKCRQMPMEHESRCCTEWDLVVTAGMANLNVSVDETVSPCISLNEVRHLLNKTVLETFFWVPKINWKKRPTPEGPNGEDNKQFRFAAYRQFVVWQYGALARGHRIVIPSCCVWRIRDKYPDPLGQYVASAKFPKCKM</sequence>
<protein>
    <recommendedName>
        <fullName evidence="1">P2X purinoreceptor 7 intracellular domain-containing protein</fullName>
    </recommendedName>
</protein>
<dbReference type="Pfam" id="PF20478">
    <property type="entry name" value="P2RX7_C"/>
    <property type="match status" value="1"/>
</dbReference>
<dbReference type="Proteomes" id="UP000694546">
    <property type="component" value="Chromosome 5"/>
</dbReference>
<reference evidence="2" key="2">
    <citation type="submission" date="2025-09" db="UniProtKB">
        <authorList>
            <consortium name="Ensembl"/>
        </authorList>
    </citation>
    <scope>IDENTIFICATION</scope>
</reference>
<dbReference type="OMA" id="REDEMEF"/>
<evidence type="ECO:0000259" key="1">
    <source>
        <dbReference type="Pfam" id="PF20478"/>
    </source>
</evidence>
<organism evidence="2 3">
    <name type="scientific">Gadus morhua</name>
    <name type="common">Atlantic cod</name>
    <dbReference type="NCBI Taxonomy" id="8049"/>
    <lineage>
        <taxon>Eukaryota</taxon>
        <taxon>Metazoa</taxon>
        <taxon>Chordata</taxon>
        <taxon>Craniata</taxon>
        <taxon>Vertebrata</taxon>
        <taxon>Euteleostomi</taxon>
        <taxon>Actinopterygii</taxon>
        <taxon>Neopterygii</taxon>
        <taxon>Teleostei</taxon>
        <taxon>Neoteleostei</taxon>
        <taxon>Acanthomorphata</taxon>
        <taxon>Zeiogadaria</taxon>
        <taxon>Gadariae</taxon>
        <taxon>Gadiformes</taxon>
        <taxon>Gadoidei</taxon>
        <taxon>Gadidae</taxon>
        <taxon>Gadus</taxon>
    </lineage>
</organism>
<reference evidence="2" key="1">
    <citation type="submission" date="2025-08" db="UniProtKB">
        <authorList>
            <consortium name="Ensembl"/>
        </authorList>
    </citation>
    <scope>IDENTIFICATION</scope>
</reference>
<evidence type="ECO:0000313" key="3">
    <source>
        <dbReference type="Proteomes" id="UP000694546"/>
    </source>
</evidence>
<proteinExistence type="predicted"/>
<keyword evidence="3" id="KW-1185">Reference proteome</keyword>
<dbReference type="InterPro" id="IPR046815">
    <property type="entry name" value="P2RX7_C"/>
</dbReference>
<dbReference type="PANTHER" id="PTHR36981:SF1">
    <property type="entry name" value="P2X PURINORECEPTOR 7 INTRACELLULAR DOMAIN-CONTAINING PROTEIN"/>
    <property type="match status" value="1"/>
</dbReference>
<accession>A0A8C5FCX9</accession>